<dbReference type="PIRSF" id="PIRSF000521">
    <property type="entry name" value="Transaminase_4ab_Lys_Orn"/>
    <property type="match status" value="1"/>
</dbReference>
<dbReference type="InterPro" id="IPR015421">
    <property type="entry name" value="PyrdxlP-dep_Trfase_major"/>
</dbReference>
<proteinExistence type="inferred from homology"/>
<dbReference type="InterPro" id="IPR015422">
    <property type="entry name" value="PyrdxlP-dep_Trfase_small"/>
</dbReference>
<dbReference type="Gene3D" id="3.90.1150.10">
    <property type="entry name" value="Aspartate Aminotransferase, domain 1"/>
    <property type="match status" value="1"/>
</dbReference>
<evidence type="ECO:0000313" key="3">
    <source>
        <dbReference type="EMBL" id="CAB4342664.1"/>
    </source>
</evidence>
<dbReference type="GO" id="GO:0030170">
    <property type="term" value="F:pyridoxal phosphate binding"/>
    <property type="evidence" value="ECO:0007669"/>
    <property type="project" value="InterPro"/>
</dbReference>
<accession>A0A6J5ZJ73</accession>
<dbReference type="InterPro" id="IPR005814">
    <property type="entry name" value="Aminotrans_3"/>
</dbReference>
<dbReference type="AlphaFoldDB" id="A0A6J5ZJ73"/>
<dbReference type="InterPro" id="IPR015424">
    <property type="entry name" value="PyrdxlP-dep_Trfase"/>
</dbReference>
<dbReference type="PANTHER" id="PTHR43094">
    <property type="entry name" value="AMINOTRANSFERASE"/>
    <property type="match status" value="1"/>
</dbReference>
<protein>
    <submittedName>
        <fullName evidence="3">Unannotated protein</fullName>
    </submittedName>
</protein>
<dbReference type="GO" id="GO:0008483">
    <property type="term" value="F:transaminase activity"/>
    <property type="evidence" value="ECO:0007669"/>
    <property type="project" value="InterPro"/>
</dbReference>
<dbReference type="PANTHER" id="PTHR43094:SF1">
    <property type="entry name" value="AMINOTRANSFERASE CLASS-III"/>
    <property type="match status" value="1"/>
</dbReference>
<comment type="similarity">
    <text evidence="1">Belongs to the class-III pyridoxal-phosphate-dependent aminotransferase family.</text>
</comment>
<organism evidence="3">
    <name type="scientific">freshwater metagenome</name>
    <dbReference type="NCBI Taxonomy" id="449393"/>
    <lineage>
        <taxon>unclassified sequences</taxon>
        <taxon>metagenomes</taxon>
        <taxon>ecological metagenomes</taxon>
    </lineage>
</organism>
<gene>
    <name evidence="3" type="ORF">UFOPK3522_00744</name>
</gene>
<dbReference type="CDD" id="cd00610">
    <property type="entry name" value="OAT_like"/>
    <property type="match status" value="1"/>
</dbReference>
<dbReference type="Pfam" id="PF00202">
    <property type="entry name" value="Aminotran_3"/>
    <property type="match status" value="1"/>
</dbReference>
<dbReference type="Gene3D" id="3.40.640.10">
    <property type="entry name" value="Type I PLP-dependent aspartate aminotransferase-like (Major domain)"/>
    <property type="match status" value="1"/>
</dbReference>
<evidence type="ECO:0000256" key="1">
    <source>
        <dbReference type="ARBA" id="ARBA00008954"/>
    </source>
</evidence>
<dbReference type="SUPFAM" id="SSF53383">
    <property type="entry name" value="PLP-dependent transferases"/>
    <property type="match status" value="1"/>
</dbReference>
<reference evidence="3" key="1">
    <citation type="submission" date="2020-05" db="EMBL/GenBank/DDBJ databases">
        <authorList>
            <person name="Chiriac C."/>
            <person name="Salcher M."/>
            <person name="Ghai R."/>
            <person name="Kavagutti S V."/>
        </authorList>
    </citation>
    <scope>NUCLEOTIDE SEQUENCE</scope>
</reference>
<keyword evidence="2" id="KW-0663">Pyridoxal phosphate</keyword>
<dbReference type="EMBL" id="CAESAO010000050">
    <property type="protein sequence ID" value="CAB4342664.1"/>
    <property type="molecule type" value="Genomic_DNA"/>
</dbReference>
<name>A0A6J5ZJ73_9ZZZZ</name>
<sequence length="422" mass="44495">MTSETSFWHPFADMAQVRGHEFVIERGEGSYVWDVDGKKYFDGTASLWCVNVGHGRHEIADAARAQMDQLATYQTFGGFANKPVLELADRLAASAQPIIDDAKIFFGLGGGDAIETAAKLARRYFAATGQPDRVHIIGRTQGYHGTHGIGTSIGGIAANQVGMGPVDPAVSSVPWDSLEALEAEFERVGPDKVAAVFAEPVIGAGGVHRVPPGYLQGLAELCTRHGALFIADCVIAAFGRLGTMWGVDRFDLRPDMITFAKGITSGYLPLGGVVISGRVAEPFWEGDGLWFRHGQTYSGHPTCCAAALANLDIIENEGLLERGRALEDEIAAALAPLQSAEVVDEARAGIGALGALSIKAEILAAHPDVPMRVFVAAKQQGVLVRPLGDGVAISPSLVTTEQDLQQASAALSEALDVVAGSL</sequence>
<evidence type="ECO:0000256" key="2">
    <source>
        <dbReference type="ARBA" id="ARBA00022898"/>
    </source>
</evidence>